<evidence type="ECO:0000256" key="2">
    <source>
        <dbReference type="ARBA" id="ARBA00004651"/>
    </source>
</evidence>
<reference evidence="16 17" key="1">
    <citation type="submission" date="2021-06" db="EMBL/GenBank/DDBJ databases">
        <title>Description of novel taxa of the family Lachnospiraceae.</title>
        <authorList>
            <person name="Chaplin A.V."/>
            <person name="Sokolova S.R."/>
            <person name="Pikina A.P."/>
            <person name="Korzhanova M."/>
            <person name="Belova V."/>
            <person name="Korostin D."/>
            <person name="Efimov B.A."/>
        </authorList>
    </citation>
    <scope>NUCLEOTIDE SEQUENCE [LARGE SCALE GENOMIC DNA]</scope>
    <source>
        <strain evidence="16 17">ASD4241</strain>
    </source>
</reference>
<dbReference type="EC" id="2.7.13.3" evidence="3"/>
<keyword evidence="6" id="KW-0808">Transferase</keyword>
<dbReference type="InterPro" id="IPR003661">
    <property type="entry name" value="HisK_dim/P_dom"/>
</dbReference>
<dbReference type="InterPro" id="IPR036097">
    <property type="entry name" value="HisK_dim/P_sf"/>
</dbReference>
<dbReference type="RefSeq" id="WP_158350218.1">
    <property type="nucleotide sequence ID" value="NZ_JAHQCX010000004.1"/>
</dbReference>
<dbReference type="PROSITE" id="PS50109">
    <property type="entry name" value="HIS_KIN"/>
    <property type="match status" value="1"/>
</dbReference>
<dbReference type="SMART" id="SM00387">
    <property type="entry name" value="HATPase_c"/>
    <property type="match status" value="1"/>
</dbReference>
<evidence type="ECO:0000256" key="11">
    <source>
        <dbReference type="ARBA" id="ARBA00022989"/>
    </source>
</evidence>
<feature type="transmembrane region" description="Helical" evidence="14">
    <location>
        <begin position="298"/>
        <end position="318"/>
    </location>
</feature>
<evidence type="ECO:0000256" key="3">
    <source>
        <dbReference type="ARBA" id="ARBA00012438"/>
    </source>
</evidence>
<keyword evidence="4" id="KW-1003">Cell membrane</keyword>
<dbReference type="Gene3D" id="3.30.565.10">
    <property type="entry name" value="Histidine kinase-like ATPase, C-terminal domain"/>
    <property type="match status" value="1"/>
</dbReference>
<keyword evidence="12" id="KW-0902">Two-component regulatory system</keyword>
<evidence type="ECO:0000256" key="13">
    <source>
        <dbReference type="ARBA" id="ARBA00023136"/>
    </source>
</evidence>
<evidence type="ECO:0000313" key="17">
    <source>
        <dbReference type="Proteomes" id="UP001314681"/>
    </source>
</evidence>
<keyword evidence="7 14" id="KW-0812">Transmembrane</keyword>
<evidence type="ECO:0000256" key="6">
    <source>
        <dbReference type="ARBA" id="ARBA00022679"/>
    </source>
</evidence>
<dbReference type="Pfam" id="PF00512">
    <property type="entry name" value="HisKA"/>
    <property type="match status" value="1"/>
</dbReference>
<dbReference type="SUPFAM" id="SSF55874">
    <property type="entry name" value="ATPase domain of HSP90 chaperone/DNA topoisomerase II/histidine kinase"/>
    <property type="match status" value="1"/>
</dbReference>
<evidence type="ECO:0000256" key="4">
    <source>
        <dbReference type="ARBA" id="ARBA00022475"/>
    </source>
</evidence>
<accession>A0ABS6K6B1</accession>
<comment type="subcellular location">
    <subcellularLocation>
        <location evidence="2">Cell membrane</location>
        <topology evidence="2">Multi-pass membrane protein</topology>
    </subcellularLocation>
</comment>
<dbReference type="EMBL" id="JAHQCX010000004">
    <property type="protein sequence ID" value="MBU9726033.1"/>
    <property type="molecule type" value="Genomic_DNA"/>
</dbReference>
<keyword evidence="10" id="KW-0067">ATP-binding</keyword>
<gene>
    <name evidence="16" type="ORF">KTH90_08395</name>
</gene>
<organism evidence="16 17">
    <name type="scientific">Diplocloster modestus</name>
    <dbReference type="NCBI Taxonomy" id="2850322"/>
    <lineage>
        <taxon>Bacteria</taxon>
        <taxon>Bacillati</taxon>
        <taxon>Bacillota</taxon>
        <taxon>Clostridia</taxon>
        <taxon>Lachnospirales</taxon>
        <taxon>Lachnospiraceae</taxon>
        <taxon>Diplocloster</taxon>
    </lineage>
</organism>
<proteinExistence type="predicted"/>
<dbReference type="PANTHER" id="PTHR45528:SF1">
    <property type="entry name" value="SENSOR HISTIDINE KINASE CPXA"/>
    <property type="match status" value="1"/>
</dbReference>
<evidence type="ECO:0000256" key="9">
    <source>
        <dbReference type="ARBA" id="ARBA00022777"/>
    </source>
</evidence>
<dbReference type="SMART" id="SM00388">
    <property type="entry name" value="HisKA"/>
    <property type="match status" value="1"/>
</dbReference>
<keyword evidence="5" id="KW-0597">Phosphoprotein</keyword>
<dbReference type="Pfam" id="PF02518">
    <property type="entry name" value="HATPase_c"/>
    <property type="match status" value="1"/>
</dbReference>
<feature type="domain" description="Histidine kinase" evidence="15">
    <location>
        <begin position="566"/>
        <end position="779"/>
    </location>
</feature>
<evidence type="ECO:0000256" key="14">
    <source>
        <dbReference type="SAM" id="Phobius"/>
    </source>
</evidence>
<dbReference type="InterPro" id="IPR005467">
    <property type="entry name" value="His_kinase_dom"/>
</dbReference>
<evidence type="ECO:0000256" key="1">
    <source>
        <dbReference type="ARBA" id="ARBA00000085"/>
    </source>
</evidence>
<name>A0ABS6K6B1_9FIRM</name>
<evidence type="ECO:0000313" key="16">
    <source>
        <dbReference type="EMBL" id="MBU9726033.1"/>
    </source>
</evidence>
<dbReference type="CDD" id="cd00082">
    <property type="entry name" value="HisKA"/>
    <property type="match status" value="1"/>
</dbReference>
<evidence type="ECO:0000259" key="15">
    <source>
        <dbReference type="PROSITE" id="PS50109"/>
    </source>
</evidence>
<keyword evidence="11 14" id="KW-1133">Transmembrane helix</keyword>
<dbReference type="SUPFAM" id="SSF47384">
    <property type="entry name" value="Homodimeric domain of signal transducing histidine kinase"/>
    <property type="match status" value="1"/>
</dbReference>
<feature type="transmembrane region" description="Helical" evidence="14">
    <location>
        <begin position="380"/>
        <end position="402"/>
    </location>
</feature>
<keyword evidence="17" id="KW-1185">Reference proteome</keyword>
<keyword evidence="13 14" id="KW-0472">Membrane</keyword>
<feature type="transmembrane region" description="Helical" evidence="14">
    <location>
        <begin position="441"/>
        <end position="467"/>
    </location>
</feature>
<sequence>MATKWKSIISFTAFFLGITLLLSGIIDSVYLLSSRSSWKAQITEAFEEDYQNTGEFRWQMADYLENFLAMATGGPLWGNGYRAYNYYSGADTYYEDIAQAYAVESGTGDWSWSLSEDYPNEVTEAIGDYSSDYDDYDGYEYGVYGNGDYSSKEENKKRAEQYHNAIKDDKNILYRITYNDGTVYTNAEGTQLDGAGMAAPKDYNFLMYFDGNTVKMRKDGKEIDVYKDGYYREDSDWYVPGYKNFTVDEETQKATVTIAAAKSPKLYIKGEYAKDSSRQLYNRLYWIEYNQRQEKGRYIALAASLAVGVLLIVVYLILRKDKKRADQRIAKITGKIWYEVKLILLLLALGLVLFRSGYWWSEIFMRIRYGEFYTGMFRELFQEMFAWPAGLVGLFWIIYLFVNDNRYNQKVWKQSISGHIAGAFRAADLKLPFQRRVVHRCIPLIVVAAVLILLSAASLLIFCLAGGYEIVPLLILMILVVLGAVLMIYMQMYYMKKNERLMQDTGTLIDQIKTVRDGAITSELQVQPDSDLAGAVQDLNDIRKGMDTAVKEQIKSERMKVELVSNVSHDIKTPLTSIISYVELLKQEEGLPDYIRDYVQILDSKSQKLKEMVQDVFEVSKAASGQLPVEIEALDLGKLLRQTLADMSERIAGSKVQIKTDIPEEEILIMADGQRLYRVFQNLLQNALRYSLDGSRIYVNLKTDGSVAVASVKNTSASEIPADVNFTERFTRGDSSRTDGGSGLGLSIAKSFTEACGGRMTVETIADLFVVTVEFPQIHTPLTTRRI</sequence>
<feature type="transmembrane region" description="Helical" evidence="14">
    <location>
        <begin position="338"/>
        <end position="360"/>
    </location>
</feature>
<dbReference type="Gene3D" id="1.10.287.130">
    <property type="match status" value="1"/>
</dbReference>
<dbReference type="InterPro" id="IPR050398">
    <property type="entry name" value="HssS/ArlS-like"/>
</dbReference>
<dbReference type="InterPro" id="IPR036890">
    <property type="entry name" value="HATPase_C_sf"/>
</dbReference>
<comment type="caution">
    <text evidence="16">The sequence shown here is derived from an EMBL/GenBank/DDBJ whole genome shotgun (WGS) entry which is preliminary data.</text>
</comment>
<keyword evidence="9 16" id="KW-0418">Kinase</keyword>
<comment type="catalytic activity">
    <reaction evidence="1">
        <text>ATP + protein L-histidine = ADP + protein N-phospho-L-histidine.</text>
        <dbReference type="EC" id="2.7.13.3"/>
    </reaction>
</comment>
<dbReference type="InterPro" id="IPR003594">
    <property type="entry name" value="HATPase_dom"/>
</dbReference>
<protein>
    <recommendedName>
        <fullName evidence="3">histidine kinase</fullName>
        <ecNumber evidence="3">2.7.13.3</ecNumber>
    </recommendedName>
</protein>
<dbReference type="GO" id="GO:0016301">
    <property type="term" value="F:kinase activity"/>
    <property type="evidence" value="ECO:0007669"/>
    <property type="project" value="UniProtKB-KW"/>
</dbReference>
<dbReference type="Proteomes" id="UP001314681">
    <property type="component" value="Unassembled WGS sequence"/>
</dbReference>
<evidence type="ECO:0000256" key="10">
    <source>
        <dbReference type="ARBA" id="ARBA00022840"/>
    </source>
</evidence>
<evidence type="ECO:0000256" key="8">
    <source>
        <dbReference type="ARBA" id="ARBA00022741"/>
    </source>
</evidence>
<feature type="transmembrane region" description="Helical" evidence="14">
    <location>
        <begin position="473"/>
        <end position="494"/>
    </location>
</feature>
<evidence type="ECO:0000256" key="7">
    <source>
        <dbReference type="ARBA" id="ARBA00022692"/>
    </source>
</evidence>
<evidence type="ECO:0000256" key="5">
    <source>
        <dbReference type="ARBA" id="ARBA00022553"/>
    </source>
</evidence>
<evidence type="ECO:0000256" key="12">
    <source>
        <dbReference type="ARBA" id="ARBA00023012"/>
    </source>
</evidence>
<keyword evidence="8" id="KW-0547">Nucleotide-binding</keyword>
<dbReference type="PANTHER" id="PTHR45528">
    <property type="entry name" value="SENSOR HISTIDINE KINASE CPXA"/>
    <property type="match status" value="1"/>
</dbReference>